<dbReference type="STRING" id="1346286.SAMN05444362_11633"/>
<protein>
    <submittedName>
        <fullName evidence="1">Uncharacterized protein</fullName>
    </submittedName>
</protein>
<reference evidence="2" key="1">
    <citation type="submission" date="2016-11" db="EMBL/GenBank/DDBJ databases">
        <authorList>
            <person name="Varghese N."/>
            <person name="Submissions S."/>
        </authorList>
    </citation>
    <scope>NUCLEOTIDE SEQUENCE [LARGE SCALE GENOMIC DNA]</scope>
    <source>
        <strain evidence="2">DSM 27370</strain>
    </source>
</reference>
<evidence type="ECO:0000313" key="1">
    <source>
        <dbReference type="EMBL" id="SHG14007.1"/>
    </source>
</evidence>
<keyword evidence="2" id="KW-1185">Reference proteome</keyword>
<proteinExistence type="predicted"/>
<gene>
    <name evidence="1" type="ORF">SAMN05444362_11633</name>
</gene>
<dbReference type="AlphaFoldDB" id="A0A1M5HDK6"/>
<accession>A0A1M5HDK6</accession>
<organism evidence="1 2">
    <name type="scientific">Dysgonomonas macrotermitis</name>
    <dbReference type="NCBI Taxonomy" id="1346286"/>
    <lineage>
        <taxon>Bacteria</taxon>
        <taxon>Pseudomonadati</taxon>
        <taxon>Bacteroidota</taxon>
        <taxon>Bacteroidia</taxon>
        <taxon>Bacteroidales</taxon>
        <taxon>Dysgonomonadaceae</taxon>
        <taxon>Dysgonomonas</taxon>
    </lineage>
</organism>
<sequence length="73" mass="8697">MKLPKFLIADNDDYPENTYVVHTEKPRFILDVDSEEYEILDGSDENDQALDSLIEQAFVFYENELDRYDDEEE</sequence>
<dbReference type="EMBL" id="FQUC01000016">
    <property type="protein sequence ID" value="SHG14007.1"/>
    <property type="molecule type" value="Genomic_DNA"/>
</dbReference>
<dbReference type="OrthoDB" id="1099259at2"/>
<dbReference type="RefSeq" id="WP_062182947.1">
    <property type="nucleotide sequence ID" value="NZ_BBXL01000019.1"/>
</dbReference>
<name>A0A1M5HDK6_9BACT</name>
<dbReference type="Proteomes" id="UP000184480">
    <property type="component" value="Unassembled WGS sequence"/>
</dbReference>
<evidence type="ECO:0000313" key="2">
    <source>
        <dbReference type="Proteomes" id="UP000184480"/>
    </source>
</evidence>